<evidence type="ECO:0000313" key="3">
    <source>
        <dbReference type="EMBL" id="MCP8900574.1"/>
    </source>
</evidence>
<dbReference type="Pfam" id="PF13271">
    <property type="entry name" value="DUF4062"/>
    <property type="match status" value="1"/>
</dbReference>
<reference evidence="3" key="1">
    <citation type="submission" date="2022-05" db="EMBL/GenBank/DDBJ databases">
        <authorList>
            <person name="Sun H.-N."/>
        </authorList>
    </citation>
    <scope>NUCLEOTIDE SEQUENCE</scope>
    <source>
        <strain evidence="3">HB14</strain>
    </source>
</reference>
<dbReference type="EMBL" id="JAMFTH010000005">
    <property type="protein sequence ID" value="MCP8900574.1"/>
    <property type="molecule type" value="Genomic_DNA"/>
</dbReference>
<evidence type="ECO:0000259" key="2">
    <source>
        <dbReference type="Pfam" id="PF13271"/>
    </source>
</evidence>
<comment type="caution">
    <text evidence="3">The sequence shown here is derived from an EMBL/GenBank/DDBJ whole genome shotgun (WGS) entry which is preliminary data.</text>
</comment>
<feature type="coiled-coil region" evidence="1">
    <location>
        <begin position="176"/>
        <end position="203"/>
    </location>
</feature>
<accession>A0A9X2HZG9</accession>
<sequence length="349" mass="39959">MTKKYQVFVSSTYEDLKDERDQIIKAILEMGHIPVGMEMFSAADEEQWKIIKRQIDESDYYVVAVAHKYGSVTEEGISYTEKEYDYAAEIGVPVLGFVIDGSASWPSNLMEDSADRRASLEAFKDKIKGRLVNFWNGKDDLHAKVSISLMKSISTNPRTGWVRSDEVVGPDLIKELTRLSTENSSLRKELSILQEEKRKAERESDVKGELFDTLRKNKVDVYVWMDGDENWGDPIEGSLLGVFQAIAPNLMVENDFENIGRDIALRYKGVNYRQWFPVPKNLISHWLADLASLDLIEPSKKKHPVSDKTDYWSLSKEGRSFLKKLRKIQLERGLVEKEKPENEASPPES</sequence>
<protein>
    <submittedName>
        <fullName evidence="3">DUF4062 domain-containing protein</fullName>
    </submittedName>
</protein>
<evidence type="ECO:0000313" key="4">
    <source>
        <dbReference type="Proteomes" id="UP001139319"/>
    </source>
</evidence>
<reference evidence="3" key="2">
    <citation type="submission" date="2023-01" db="EMBL/GenBank/DDBJ databases">
        <title>Gilvimarinus xylanilyticus HB14 isolated from Caulerpa lentillifera aquaculture base in Hainan, China.</title>
        <authorList>
            <person name="Zhang Y.-J."/>
        </authorList>
    </citation>
    <scope>NUCLEOTIDE SEQUENCE</scope>
    <source>
        <strain evidence="3">HB14</strain>
    </source>
</reference>
<dbReference type="RefSeq" id="WP_253968861.1">
    <property type="nucleotide sequence ID" value="NZ_JAMFTH010000005.1"/>
</dbReference>
<keyword evidence="1" id="KW-0175">Coiled coil</keyword>
<dbReference type="AlphaFoldDB" id="A0A9X2HZG9"/>
<organism evidence="3 4">
    <name type="scientific">Gilvimarinus xylanilyticus</name>
    <dbReference type="NCBI Taxonomy" id="2944139"/>
    <lineage>
        <taxon>Bacteria</taxon>
        <taxon>Pseudomonadati</taxon>
        <taxon>Pseudomonadota</taxon>
        <taxon>Gammaproteobacteria</taxon>
        <taxon>Cellvibrionales</taxon>
        <taxon>Cellvibrionaceae</taxon>
        <taxon>Gilvimarinus</taxon>
    </lineage>
</organism>
<proteinExistence type="predicted"/>
<name>A0A9X2HZG9_9GAMM</name>
<evidence type="ECO:0000256" key="1">
    <source>
        <dbReference type="SAM" id="Coils"/>
    </source>
</evidence>
<dbReference type="InterPro" id="IPR025139">
    <property type="entry name" value="DUF4062"/>
</dbReference>
<dbReference type="Proteomes" id="UP001139319">
    <property type="component" value="Unassembled WGS sequence"/>
</dbReference>
<keyword evidence="4" id="KW-1185">Reference proteome</keyword>
<feature type="domain" description="DUF4062" evidence="2">
    <location>
        <begin position="6"/>
        <end position="87"/>
    </location>
</feature>
<gene>
    <name evidence="3" type="ORF">M6D89_14800</name>
</gene>